<dbReference type="InterPro" id="IPR036053">
    <property type="entry name" value="PABP-dom"/>
</dbReference>
<dbReference type="InterPro" id="IPR002004">
    <property type="entry name" value="PABP_HYD_C"/>
</dbReference>
<comment type="function">
    <text evidence="9">Binds the poly(A) tail of mRNA.</text>
</comment>
<dbReference type="SMART" id="SM00361">
    <property type="entry name" value="RRM_1"/>
    <property type="match status" value="4"/>
</dbReference>
<dbReference type="Gene3D" id="3.30.70.330">
    <property type="match status" value="4"/>
</dbReference>
<dbReference type="EMBL" id="HACG01023143">
    <property type="protein sequence ID" value="CEK70008.1"/>
    <property type="molecule type" value="Transcribed_RNA"/>
</dbReference>
<dbReference type="PROSITE" id="PS51309">
    <property type="entry name" value="PABC"/>
    <property type="match status" value="1"/>
</dbReference>
<organism evidence="13">
    <name type="scientific">Arion vulgaris</name>
    <dbReference type="NCBI Taxonomy" id="1028688"/>
    <lineage>
        <taxon>Eukaryota</taxon>
        <taxon>Metazoa</taxon>
        <taxon>Spiralia</taxon>
        <taxon>Lophotrochozoa</taxon>
        <taxon>Mollusca</taxon>
        <taxon>Gastropoda</taxon>
        <taxon>Heterobranchia</taxon>
        <taxon>Euthyneura</taxon>
        <taxon>Panpulmonata</taxon>
        <taxon>Eupulmonata</taxon>
        <taxon>Stylommatophora</taxon>
        <taxon>Helicina</taxon>
        <taxon>Arionoidea</taxon>
        <taxon>Arionidae</taxon>
        <taxon>Arion</taxon>
    </lineage>
</organism>
<evidence type="ECO:0000259" key="11">
    <source>
        <dbReference type="PROSITE" id="PS50102"/>
    </source>
</evidence>
<dbReference type="InterPro" id="IPR000504">
    <property type="entry name" value="RRM_dom"/>
</dbReference>
<evidence type="ECO:0000259" key="12">
    <source>
        <dbReference type="PROSITE" id="PS51309"/>
    </source>
</evidence>
<evidence type="ECO:0000256" key="5">
    <source>
        <dbReference type="ARBA" id="ARBA00022737"/>
    </source>
</evidence>
<dbReference type="SUPFAM" id="SSF63570">
    <property type="entry name" value="PABC (PABP) domain"/>
    <property type="match status" value="1"/>
</dbReference>
<dbReference type="InterPro" id="IPR012677">
    <property type="entry name" value="Nucleotide-bd_a/b_plait_sf"/>
</dbReference>
<feature type="domain" description="RRM" evidence="11">
    <location>
        <begin position="127"/>
        <end position="204"/>
    </location>
</feature>
<accession>A0A0B6ZNA9</accession>
<dbReference type="SUPFAM" id="SSF54928">
    <property type="entry name" value="RNA-binding domain, RBD"/>
    <property type="match status" value="3"/>
</dbReference>
<keyword evidence="5" id="KW-0677">Repeat</keyword>
<feature type="domain" description="RRM" evidence="11">
    <location>
        <begin position="220"/>
        <end position="299"/>
    </location>
</feature>
<evidence type="ECO:0000256" key="9">
    <source>
        <dbReference type="RuleBase" id="RU362004"/>
    </source>
</evidence>
<dbReference type="InterPro" id="IPR003954">
    <property type="entry name" value="RRM_euk-type"/>
</dbReference>
<feature type="domain" description="RRM" evidence="11">
    <location>
        <begin position="325"/>
        <end position="402"/>
    </location>
</feature>
<sequence length="663" mass="74317">MSAVNAKNTEAAPAQDASNATAQPTDAATGAPARSFHSASLYVGDLHPDVTESILFAQFSAAGTVISIRVCRDTVTRNSLGYAYVNFEKFEDAKSAMESMNFELLMGQPMRIMWSQRDPSLRRSGAGNVFIKNMDKSIDTKSIFDTFSIFGNILSCKVATDKNGSSKGFGFIHFENEESAQKAIDSVNGMLLDGKKVYATKFVQKEARKKDQEANKKVYNNIFVKNFDDKLDDEKLGQLFEKFGEIVSAVVMKGESGYSKGFGFVCFKEPEAAIQAVEDMNDSVVPGSDKRLFVGRAQKKAERLNELKVKHELQKKERMAKFDGVNLYVKNLDDDVTDEQLREQFESFGKITSAKIMRDETDRSKGFGFVCYESRSDATKAVTEMNGKMFKSKPLYVALAQRKEERHKQLVNQHVRNSQFGRVGPLMPASIYPNPQGGFYLNAPMQNGRNNFGAQGVNAQQVRSSAPRWNNIQNAGFPGGGNQQQQFQQQGYNNMRGPRPQGGHPMQQQRFNNHQQRGNHRGMQGGQMHQPQQQQHMRSMLPKQNLQAGYYNQIQQRQQQPPQQTNMMHNHMPHDNNGVVMGHQEQLTAQMLAKASVQEQKQMIGERIYPLVAKICKESDVGKITGMMLEMDNSELLCMLENEELLQSKVNEAVNVLGGTGKE</sequence>
<dbReference type="PANTHER" id="PTHR24012">
    <property type="entry name" value="RNA BINDING PROTEIN"/>
    <property type="match status" value="1"/>
</dbReference>
<dbReference type="FunFam" id="3.30.70.330:FF:000234">
    <property type="entry name" value="Polyadenylate-binding protein 5"/>
    <property type="match status" value="1"/>
</dbReference>
<feature type="region of interest" description="Disordered" evidence="10">
    <location>
        <begin position="476"/>
        <end position="507"/>
    </location>
</feature>
<dbReference type="CDD" id="cd12381">
    <property type="entry name" value="RRM4_I_PABPs"/>
    <property type="match status" value="1"/>
</dbReference>
<evidence type="ECO:0000256" key="10">
    <source>
        <dbReference type="SAM" id="MobiDB-lite"/>
    </source>
</evidence>
<dbReference type="PROSITE" id="PS50102">
    <property type="entry name" value="RRM"/>
    <property type="match status" value="4"/>
</dbReference>
<dbReference type="GO" id="GO:0005634">
    <property type="term" value="C:nucleus"/>
    <property type="evidence" value="ECO:0007669"/>
    <property type="project" value="UniProtKB-SubCell"/>
</dbReference>
<dbReference type="GO" id="GO:0005737">
    <property type="term" value="C:cytoplasm"/>
    <property type="evidence" value="ECO:0007669"/>
    <property type="project" value="UniProtKB-SubCell"/>
</dbReference>
<evidence type="ECO:0000313" key="13">
    <source>
        <dbReference type="EMBL" id="CEK70008.1"/>
    </source>
</evidence>
<evidence type="ECO:0000256" key="8">
    <source>
        <dbReference type="PROSITE-ProRule" id="PRU00176"/>
    </source>
</evidence>
<proteinExistence type="inferred from homology"/>
<dbReference type="FunFam" id="3.30.70.330:FF:000091">
    <property type="entry name" value="Polyadenylate-binding protein"/>
    <property type="match status" value="1"/>
</dbReference>
<protein>
    <recommendedName>
        <fullName evidence="9">Polyadenylate-binding protein</fullName>
        <shortName evidence="9">PABP</shortName>
    </recommendedName>
</protein>
<dbReference type="Pfam" id="PF00076">
    <property type="entry name" value="RRM_1"/>
    <property type="match status" value="4"/>
</dbReference>
<evidence type="ECO:0000256" key="3">
    <source>
        <dbReference type="ARBA" id="ARBA00008557"/>
    </source>
</evidence>
<evidence type="ECO:0000256" key="4">
    <source>
        <dbReference type="ARBA" id="ARBA00022490"/>
    </source>
</evidence>
<feature type="domain" description="PABC" evidence="12">
    <location>
        <begin position="584"/>
        <end position="662"/>
    </location>
</feature>
<dbReference type="InterPro" id="IPR035979">
    <property type="entry name" value="RBD_domain_sf"/>
</dbReference>
<comment type="similarity">
    <text evidence="3 9">Belongs to the polyadenylate-binding protein type-1 family.</text>
</comment>
<feature type="domain" description="RRM" evidence="11">
    <location>
        <begin position="39"/>
        <end position="117"/>
    </location>
</feature>
<comment type="subcellular location">
    <subcellularLocation>
        <location evidence="2 9">Cytoplasm</location>
    </subcellularLocation>
    <subcellularLocation>
        <location evidence="1">Nucleus</location>
    </subcellularLocation>
</comment>
<keyword evidence="7" id="KW-0539">Nucleus</keyword>
<reference evidence="13" key="1">
    <citation type="submission" date="2014-12" db="EMBL/GenBank/DDBJ databases">
        <title>Insight into the proteome of Arion vulgaris.</title>
        <authorList>
            <person name="Aradska J."/>
            <person name="Bulat T."/>
            <person name="Smidak R."/>
            <person name="Sarate P."/>
            <person name="Gangsoo J."/>
            <person name="Sialana F."/>
            <person name="Bilban M."/>
            <person name="Lubec G."/>
        </authorList>
    </citation>
    <scope>NUCLEOTIDE SEQUENCE</scope>
    <source>
        <tissue evidence="13">Skin</tissue>
    </source>
</reference>
<dbReference type="InterPro" id="IPR034364">
    <property type="entry name" value="PABP_RRM1"/>
</dbReference>
<name>A0A0B6ZNA9_9EUPU</name>
<dbReference type="Gene3D" id="1.10.1900.10">
    <property type="entry name" value="c-terminal domain of poly(a) binding protein"/>
    <property type="match status" value="1"/>
</dbReference>
<feature type="compositionally biased region" description="Low complexity" evidence="10">
    <location>
        <begin position="483"/>
        <end position="494"/>
    </location>
</feature>
<dbReference type="SMART" id="SM00360">
    <property type="entry name" value="RRM"/>
    <property type="match status" value="4"/>
</dbReference>
<evidence type="ECO:0000256" key="1">
    <source>
        <dbReference type="ARBA" id="ARBA00004123"/>
    </source>
</evidence>
<dbReference type="InterPro" id="IPR045305">
    <property type="entry name" value="RRM2_I_PABPs"/>
</dbReference>
<evidence type="ECO:0000256" key="6">
    <source>
        <dbReference type="ARBA" id="ARBA00022884"/>
    </source>
</evidence>
<dbReference type="Pfam" id="PF00658">
    <property type="entry name" value="MLLE"/>
    <property type="match status" value="1"/>
</dbReference>
<dbReference type="AlphaFoldDB" id="A0A0B6ZNA9"/>
<dbReference type="FunFam" id="3.30.70.330:FF:000003">
    <property type="entry name" value="Polyadenylate-binding protein"/>
    <property type="match status" value="1"/>
</dbReference>
<feature type="region of interest" description="Disordered" evidence="10">
    <location>
        <begin position="1"/>
        <end position="31"/>
    </location>
</feature>
<dbReference type="CDD" id="cd12378">
    <property type="entry name" value="RRM1_I_PABPs"/>
    <property type="match status" value="1"/>
</dbReference>
<dbReference type="GO" id="GO:0003723">
    <property type="term" value="F:RNA binding"/>
    <property type="evidence" value="ECO:0007669"/>
    <property type="project" value="UniProtKB-UniRule"/>
</dbReference>
<dbReference type="SMART" id="SM00517">
    <property type="entry name" value="PolyA"/>
    <property type="match status" value="1"/>
</dbReference>
<dbReference type="CDD" id="cd12379">
    <property type="entry name" value="RRM2_I_PABPs"/>
    <property type="match status" value="1"/>
</dbReference>
<evidence type="ECO:0000256" key="7">
    <source>
        <dbReference type="ARBA" id="ARBA00023242"/>
    </source>
</evidence>
<keyword evidence="6 8" id="KW-0694">RNA-binding</keyword>
<dbReference type="FunFam" id="3.30.70.330:FF:000651">
    <property type="entry name" value="Poly(A) binding protein cytoplasmic 1 like"/>
    <property type="match status" value="1"/>
</dbReference>
<keyword evidence="4 9" id="KW-0963">Cytoplasm</keyword>
<dbReference type="InterPro" id="IPR006515">
    <property type="entry name" value="PABP_1234"/>
</dbReference>
<evidence type="ECO:0000256" key="2">
    <source>
        <dbReference type="ARBA" id="ARBA00004496"/>
    </source>
</evidence>
<dbReference type="NCBIfam" id="TIGR01628">
    <property type="entry name" value="PABP-1234"/>
    <property type="match status" value="1"/>
</dbReference>
<gene>
    <name evidence="13" type="primary">ORF72456</name>
</gene>
<feature type="compositionally biased region" description="Polar residues" evidence="10">
    <location>
        <begin position="16"/>
        <end position="26"/>
    </location>
</feature>